<organism evidence="1 2">
    <name type="scientific">Xylaria flabelliformis</name>
    <dbReference type="NCBI Taxonomy" id="2512241"/>
    <lineage>
        <taxon>Eukaryota</taxon>
        <taxon>Fungi</taxon>
        <taxon>Dikarya</taxon>
        <taxon>Ascomycota</taxon>
        <taxon>Pezizomycotina</taxon>
        <taxon>Sordariomycetes</taxon>
        <taxon>Xylariomycetidae</taxon>
        <taxon>Xylariales</taxon>
        <taxon>Xylariaceae</taxon>
        <taxon>Xylaria</taxon>
    </lineage>
</organism>
<comment type="caution">
    <text evidence="1">The sequence shown here is derived from an EMBL/GenBank/DDBJ whole genome shotgun (WGS) entry which is preliminary data.</text>
</comment>
<reference evidence="2" key="1">
    <citation type="submission" date="2019-06" db="EMBL/GenBank/DDBJ databases">
        <title>Draft genome sequence of the griseofulvin-producing fungus Xylaria cubensis strain G536.</title>
        <authorList>
            <person name="Mead M.E."/>
            <person name="Raja H.A."/>
            <person name="Steenwyk J.L."/>
            <person name="Knowles S.L."/>
            <person name="Oberlies N.H."/>
            <person name="Rokas A."/>
        </authorList>
    </citation>
    <scope>NUCLEOTIDE SEQUENCE [LARGE SCALE GENOMIC DNA]</scope>
    <source>
        <strain evidence="2">G536</strain>
    </source>
</reference>
<protein>
    <submittedName>
        <fullName evidence="1">Uncharacterized protein</fullName>
    </submittedName>
</protein>
<gene>
    <name evidence="1" type="ORF">FHL15_007097</name>
</gene>
<name>A0A553HVL8_9PEZI</name>
<keyword evidence="2" id="KW-1185">Reference proteome</keyword>
<evidence type="ECO:0000313" key="1">
    <source>
        <dbReference type="EMBL" id="TRX92000.1"/>
    </source>
</evidence>
<dbReference type="EMBL" id="VFLP01000040">
    <property type="protein sequence ID" value="TRX92000.1"/>
    <property type="molecule type" value="Genomic_DNA"/>
</dbReference>
<dbReference type="Proteomes" id="UP000319160">
    <property type="component" value="Unassembled WGS sequence"/>
</dbReference>
<evidence type="ECO:0000313" key="2">
    <source>
        <dbReference type="Proteomes" id="UP000319160"/>
    </source>
</evidence>
<sequence>MFINTEACINIAGTECIELHDAGKAAVMGVFNVGGCSGGYSTALTAVTSYPGDGVTSYSVSGAQGVYGNAN</sequence>
<proteinExistence type="predicted"/>
<accession>A0A553HVL8</accession>
<dbReference type="AlphaFoldDB" id="A0A553HVL8"/>